<dbReference type="AlphaFoldDB" id="I7AQK1"/>
<dbReference type="RefSeq" id="XP_009264094.1">
    <property type="nucleotide sequence ID" value="XM_009265819.1"/>
</dbReference>
<organism evidence="1 2">
    <name type="scientific">Encephalitozoon romaleae (strain SJ-2008)</name>
    <name type="common">Microsporidian parasite</name>
    <dbReference type="NCBI Taxonomy" id="1178016"/>
    <lineage>
        <taxon>Eukaryota</taxon>
        <taxon>Fungi</taxon>
        <taxon>Fungi incertae sedis</taxon>
        <taxon>Microsporidia</taxon>
        <taxon>Unikaryonidae</taxon>
        <taxon>Encephalitozoon</taxon>
    </lineage>
</organism>
<dbReference type="VEuPathDB" id="MicrosporidiaDB:EROM_021220"/>
<dbReference type="GeneID" id="20520884"/>
<keyword evidence="2" id="KW-1185">Reference proteome</keyword>
<dbReference type="Proteomes" id="UP000010094">
    <property type="component" value="Chromosome II"/>
</dbReference>
<evidence type="ECO:0000313" key="2">
    <source>
        <dbReference type="Proteomes" id="UP000010094"/>
    </source>
</evidence>
<evidence type="ECO:0000313" key="1">
    <source>
        <dbReference type="EMBL" id="AFN82597.1"/>
    </source>
</evidence>
<sequence length="293" mass="34363">MILDYGIFFSRKVSVCLYEGHMLVGNRTAFTAIKMEFIDKHHAFLHPNAKRKRSYVEKIASDPRLLLRSKRNPKENLKLYVSLVTKGRYRPVIRGNKKQRLIEDAIRGKEVAWRSIATKDIYGYDKLMNVLNSDPNPSSEMTLKRKIMSMFKISTDEKDGMDEGKIICDVLKNEKEMPKEIGFSLRVHYDFCIKNKTVSLLDEIDREYDKMLGPVLWNKIDNEVKRCEIDHPFYSEVGLFNLFVKCKDNIPDFDRKVLEKDVFHTINERGIRDFIAERVERFYAAGVYLSNND</sequence>
<dbReference type="EMBL" id="CP003519">
    <property type="protein sequence ID" value="AFN82597.1"/>
    <property type="molecule type" value="Genomic_DNA"/>
</dbReference>
<reference evidence="1 2" key="1">
    <citation type="journal article" date="2012" name="Proc. Natl. Acad. Sci. U.S.A.">
        <title>Gain and loss of multiple functionally related, horizontally transferred genes in the reduced genomes of two microsporidian parasites.</title>
        <authorList>
            <person name="Pombert J.-F."/>
            <person name="Selman M."/>
            <person name="Burki F."/>
            <person name="Bardell F.T."/>
            <person name="Farinelli L."/>
            <person name="Solter L.F."/>
            <person name="Whitman D.W."/>
            <person name="Weiss L.M."/>
            <person name="Corradi N."/>
            <person name="Keeling P.J."/>
        </authorList>
    </citation>
    <scope>NUCLEOTIDE SEQUENCE [LARGE SCALE GENOMIC DNA]</scope>
    <source>
        <strain evidence="1 2">SJ-2008</strain>
    </source>
</reference>
<dbReference type="HOGENOM" id="CLU_950032_0_0_1"/>
<dbReference type="KEGG" id="ero:EROM_021220"/>
<protein>
    <submittedName>
        <fullName evidence="1">Uncharacterized protein</fullName>
    </submittedName>
</protein>
<accession>I7AQK1</accession>
<gene>
    <name evidence="1" type="ordered locus">EROM_021220</name>
</gene>
<dbReference type="OrthoDB" id="2191075at2759"/>
<proteinExistence type="predicted"/>
<name>I7AQK1_ENCRO</name>